<organism evidence="1 2">
    <name type="scientific">Bacillus thuringiensis serovar toumanoffi</name>
    <dbReference type="NCBI Taxonomy" id="180862"/>
    <lineage>
        <taxon>Bacteria</taxon>
        <taxon>Bacillati</taxon>
        <taxon>Bacillota</taxon>
        <taxon>Bacilli</taxon>
        <taxon>Bacillales</taxon>
        <taxon>Bacillaceae</taxon>
        <taxon>Bacillus</taxon>
        <taxon>Bacillus cereus group</taxon>
    </lineage>
</organism>
<accession>A0ABD5HQT6</accession>
<dbReference type="Proteomes" id="UP001272716">
    <property type="component" value="Unassembled WGS sequence"/>
</dbReference>
<dbReference type="AlphaFoldDB" id="A0ABD5HQT6"/>
<name>A0ABD5HQT6_BACTU</name>
<dbReference type="RefSeq" id="WP_157464496.1">
    <property type="nucleotide sequence ID" value="NZ_JAWQCK010000001.1"/>
</dbReference>
<proteinExistence type="predicted"/>
<evidence type="ECO:0000313" key="1">
    <source>
        <dbReference type="EMBL" id="MDW9207269.1"/>
    </source>
</evidence>
<evidence type="ECO:0000313" key="2">
    <source>
        <dbReference type="Proteomes" id="UP001272716"/>
    </source>
</evidence>
<reference evidence="1 2" key="1">
    <citation type="submission" date="2023-10" db="EMBL/GenBank/DDBJ databases">
        <title>Draft Genome Sequence of Bacillus thuringiensis serovar. toumanoffi 4059: Identification of a Novel Cry Protein Candidate.</title>
        <authorList>
            <person name="Murdoch R.W."/>
            <person name="Gemler B."/>
            <person name="Heater B.S."/>
        </authorList>
    </citation>
    <scope>NUCLEOTIDE SEQUENCE [LARGE SCALE GENOMIC DNA]</scope>
    <source>
        <strain evidence="1 2">4059</strain>
    </source>
</reference>
<protein>
    <submittedName>
        <fullName evidence="1">Uncharacterized protein</fullName>
    </submittedName>
</protein>
<gene>
    <name evidence="1" type="ORF">BTTOUR_00355</name>
</gene>
<dbReference type="EMBL" id="JAWQCK010000001">
    <property type="protein sequence ID" value="MDW9207269.1"/>
    <property type="molecule type" value="Genomic_DNA"/>
</dbReference>
<comment type="caution">
    <text evidence="1">The sequence shown here is derived from an EMBL/GenBank/DDBJ whole genome shotgun (WGS) entry which is preliminary data.</text>
</comment>
<sequence>MERPNWGIGGSIRGLYVSWRGSENYVWGRPNWVDDRDGRWVSWYGFDEMDWEII</sequence>